<feature type="transmembrane region" description="Helical" evidence="6">
    <location>
        <begin position="250"/>
        <end position="268"/>
    </location>
</feature>
<dbReference type="PANTHER" id="PTHR22950">
    <property type="entry name" value="AMINO ACID TRANSPORTER"/>
    <property type="match status" value="1"/>
</dbReference>
<evidence type="ECO:0000256" key="3">
    <source>
        <dbReference type="ARBA" id="ARBA00022692"/>
    </source>
</evidence>
<sequence>MQPRVYNVLAHGCLFSSPLLVFPPSACPSACLLAEMSNLANLALDGGDPRMGEKNNPNQYAMDHGHEAGLKNGFTIEAAQVHNDPNILFEEYLHYAEITRAEERAYEGNNIRRKEPFSLGGIIKNRFSKGHKHEINAAVEGNQIVTTHNDWTTVTDLEWRQASRATRTASWGSIFFLITTDILGPSGAPWAFSNTGYGPGVALYTTFGLMASVSGWYVWGVYMHTDSDRHPLRDFGQAFFRVFGPAMRHLINVLQSLQMIMLVAVLILSEGGKVSQVSIGRNGENGNGLCFVICLLIIALLGMVLGQIRTLQRFGWLANFSVLTTVLVSFLAIGVAANSAPNYAAMFSSFGASVSVPFGEINFPNGTVESHIPIRTFAGTPPYGYASGGVGFLGSFQGINSIIYAYGGAMLFFNLLAEMRNPWDFWKGMIVADVFIYLVYMFFGIFQYSYQGQYTFSSAIQSTTPFNYRTAGNILAIMGGLIAAALYGNIGIKVIYNNVLMELFHFPPLTSKRGKIMWVFVVPVYWAVAYVIATAVPNIGDISSLVGAFCIGNFTYTFPALLKLGFDIKKNAMLPEEHFDTTTRKYTRLDNGMKRWWRGYKKSFWLSTFNFIYFLGSLVVCALGCYAAIEALISAFGDGGTTATHFSCTSPFA</sequence>
<evidence type="ECO:0000313" key="8">
    <source>
        <dbReference type="EMBL" id="KAL3424109.1"/>
    </source>
</evidence>
<evidence type="ECO:0000256" key="5">
    <source>
        <dbReference type="ARBA" id="ARBA00023136"/>
    </source>
</evidence>
<proteinExistence type="inferred from homology"/>
<keyword evidence="5 6" id="KW-0472">Membrane</keyword>
<evidence type="ECO:0000256" key="6">
    <source>
        <dbReference type="SAM" id="Phobius"/>
    </source>
</evidence>
<feature type="domain" description="Amino acid transporter transmembrane" evidence="7">
    <location>
        <begin position="167"/>
        <end position="564"/>
    </location>
</feature>
<dbReference type="PANTHER" id="PTHR22950:SF461">
    <property type="entry name" value="AMINO ACID TRANSPORTER TRANSMEMBRANE DOMAIN-CONTAINING PROTEIN"/>
    <property type="match status" value="1"/>
</dbReference>
<comment type="caution">
    <text evidence="8">The sequence shown here is derived from an EMBL/GenBank/DDBJ whole genome shotgun (WGS) entry which is preliminary data.</text>
</comment>
<reference evidence="8 9" key="1">
    <citation type="submission" date="2024-06" db="EMBL/GenBank/DDBJ databases">
        <title>Complete genome of Phlyctema vagabunda strain 19-DSS-EL-015.</title>
        <authorList>
            <person name="Fiorenzani C."/>
        </authorList>
    </citation>
    <scope>NUCLEOTIDE SEQUENCE [LARGE SCALE GENOMIC DNA]</scope>
    <source>
        <strain evidence="8 9">19-DSS-EL-015</strain>
    </source>
</reference>
<feature type="transmembrane region" description="Helical" evidence="6">
    <location>
        <begin position="516"/>
        <end position="536"/>
    </location>
</feature>
<comment type="similarity">
    <text evidence="2">Belongs to the amino acid/polyamine transporter 2 family.</text>
</comment>
<feature type="transmembrane region" description="Helical" evidence="6">
    <location>
        <begin position="169"/>
        <end position="190"/>
    </location>
</feature>
<dbReference type="InterPro" id="IPR013057">
    <property type="entry name" value="AA_transpt_TM"/>
</dbReference>
<feature type="transmembrane region" description="Helical" evidence="6">
    <location>
        <begin position="317"/>
        <end position="337"/>
    </location>
</feature>
<feature type="transmembrane region" description="Helical" evidence="6">
    <location>
        <begin position="202"/>
        <end position="223"/>
    </location>
</feature>
<dbReference type="Pfam" id="PF01490">
    <property type="entry name" value="Aa_trans"/>
    <property type="match status" value="1"/>
</dbReference>
<keyword evidence="9" id="KW-1185">Reference proteome</keyword>
<keyword evidence="3 6" id="KW-0812">Transmembrane</keyword>
<feature type="transmembrane region" description="Helical" evidence="6">
    <location>
        <begin position="398"/>
        <end position="417"/>
    </location>
</feature>
<evidence type="ECO:0000256" key="2">
    <source>
        <dbReference type="ARBA" id="ARBA00008066"/>
    </source>
</evidence>
<evidence type="ECO:0000256" key="4">
    <source>
        <dbReference type="ARBA" id="ARBA00022989"/>
    </source>
</evidence>
<gene>
    <name evidence="8" type="ORF">PVAG01_03390</name>
</gene>
<name>A0ABR4PLC3_9HELO</name>
<accession>A0ABR4PLC3</accession>
<protein>
    <submittedName>
        <fullName evidence="8">Transmembrane amino acid transporter</fullName>
    </submittedName>
</protein>
<feature type="transmembrane region" description="Helical" evidence="6">
    <location>
        <begin position="429"/>
        <end position="450"/>
    </location>
</feature>
<organism evidence="8 9">
    <name type="scientific">Phlyctema vagabunda</name>
    <dbReference type="NCBI Taxonomy" id="108571"/>
    <lineage>
        <taxon>Eukaryota</taxon>
        <taxon>Fungi</taxon>
        <taxon>Dikarya</taxon>
        <taxon>Ascomycota</taxon>
        <taxon>Pezizomycotina</taxon>
        <taxon>Leotiomycetes</taxon>
        <taxon>Helotiales</taxon>
        <taxon>Dermateaceae</taxon>
        <taxon>Phlyctema</taxon>
    </lineage>
</organism>
<feature type="transmembrane region" description="Helical" evidence="6">
    <location>
        <begin position="604"/>
        <end position="629"/>
    </location>
</feature>
<feature type="transmembrane region" description="Helical" evidence="6">
    <location>
        <begin position="288"/>
        <end position="305"/>
    </location>
</feature>
<evidence type="ECO:0000259" key="7">
    <source>
        <dbReference type="Pfam" id="PF01490"/>
    </source>
</evidence>
<dbReference type="Proteomes" id="UP001629113">
    <property type="component" value="Unassembled WGS sequence"/>
</dbReference>
<feature type="transmembrane region" description="Helical" evidence="6">
    <location>
        <begin position="470"/>
        <end position="496"/>
    </location>
</feature>
<evidence type="ECO:0000256" key="1">
    <source>
        <dbReference type="ARBA" id="ARBA00004141"/>
    </source>
</evidence>
<evidence type="ECO:0000313" key="9">
    <source>
        <dbReference type="Proteomes" id="UP001629113"/>
    </source>
</evidence>
<feature type="transmembrane region" description="Helical" evidence="6">
    <location>
        <begin position="542"/>
        <end position="562"/>
    </location>
</feature>
<dbReference type="EMBL" id="JBFCZG010000003">
    <property type="protein sequence ID" value="KAL3424109.1"/>
    <property type="molecule type" value="Genomic_DNA"/>
</dbReference>
<comment type="subcellular location">
    <subcellularLocation>
        <location evidence="1">Membrane</location>
        <topology evidence="1">Multi-pass membrane protein</topology>
    </subcellularLocation>
</comment>
<keyword evidence="4 6" id="KW-1133">Transmembrane helix</keyword>